<keyword evidence="1" id="KW-1133">Transmembrane helix</keyword>
<keyword evidence="1" id="KW-0812">Transmembrane</keyword>
<organism evidence="2 3">
    <name type="scientific">Nitrospira lenta</name>
    <dbReference type="NCBI Taxonomy" id="1436998"/>
    <lineage>
        <taxon>Bacteria</taxon>
        <taxon>Pseudomonadati</taxon>
        <taxon>Nitrospirota</taxon>
        <taxon>Nitrospiria</taxon>
        <taxon>Nitrospirales</taxon>
        <taxon>Nitrospiraceae</taxon>
        <taxon>Nitrospira</taxon>
    </lineage>
</organism>
<feature type="transmembrane region" description="Helical" evidence="1">
    <location>
        <begin position="16"/>
        <end position="38"/>
    </location>
</feature>
<dbReference type="Gene3D" id="3.30.70.60">
    <property type="match status" value="1"/>
</dbReference>
<dbReference type="Pfam" id="PF04350">
    <property type="entry name" value="PilO"/>
    <property type="match status" value="1"/>
</dbReference>
<keyword evidence="3" id="KW-1185">Reference proteome</keyword>
<gene>
    <name evidence="2" type="ORF">NITLEN_50153</name>
</gene>
<dbReference type="GO" id="GO:0043107">
    <property type="term" value="P:type IV pilus-dependent motility"/>
    <property type="evidence" value="ECO:0007669"/>
    <property type="project" value="InterPro"/>
</dbReference>
<dbReference type="InterPro" id="IPR007445">
    <property type="entry name" value="PilO"/>
</dbReference>
<dbReference type="InterPro" id="IPR014717">
    <property type="entry name" value="Transl_elong_EF1B/ribsomal_bS6"/>
</dbReference>
<dbReference type="OrthoDB" id="9779687at2"/>
<dbReference type="GO" id="GO:0043683">
    <property type="term" value="P:type IV pilus assembly"/>
    <property type="evidence" value="ECO:0007669"/>
    <property type="project" value="InterPro"/>
</dbReference>
<sequence>MTDRLRRMLSEPYAPLLPWVGLAALLLGGLVLVNTVGVRGVEGHRIQIEKEWGAARQMLAQHREAKKARKDVSQVWAVLPVERDFAPLALGISEEAERDHVTLPALSYKTESTAVTNTSKGVLQGAMTGRYEDLRRFIYDLETAEELLFIEDLELAGSSSSRDQQLTFNIKIVTYLRGEAAKPSSDGQK</sequence>
<evidence type="ECO:0000313" key="2">
    <source>
        <dbReference type="EMBL" id="SPP66113.1"/>
    </source>
</evidence>
<dbReference type="InParanoid" id="A0A330L9N2"/>
<proteinExistence type="predicted"/>
<protein>
    <submittedName>
        <fullName evidence="2">Uncharacterized protein</fullName>
    </submittedName>
</protein>
<dbReference type="AlphaFoldDB" id="A0A330L9N2"/>
<reference evidence="3" key="1">
    <citation type="submission" date="2018-04" db="EMBL/GenBank/DDBJ databases">
        <authorList>
            <person name="Lucker S."/>
            <person name="Sakoula D."/>
        </authorList>
    </citation>
    <scope>NUCLEOTIDE SEQUENCE [LARGE SCALE GENOMIC DNA]</scope>
</reference>
<evidence type="ECO:0000313" key="3">
    <source>
        <dbReference type="Proteomes" id="UP000248168"/>
    </source>
</evidence>
<dbReference type="Proteomes" id="UP000248168">
    <property type="component" value="Unassembled WGS sequence"/>
</dbReference>
<dbReference type="RefSeq" id="WP_121990323.1">
    <property type="nucleotide sequence ID" value="NZ_OUNR01000018.1"/>
</dbReference>
<evidence type="ECO:0000256" key="1">
    <source>
        <dbReference type="SAM" id="Phobius"/>
    </source>
</evidence>
<keyword evidence="1" id="KW-0472">Membrane</keyword>
<dbReference type="EMBL" id="OUNR01000018">
    <property type="protein sequence ID" value="SPP66113.1"/>
    <property type="molecule type" value="Genomic_DNA"/>
</dbReference>
<accession>A0A330L9N2</accession>
<name>A0A330L9N2_9BACT</name>